<feature type="compositionally biased region" description="Polar residues" evidence="2">
    <location>
        <begin position="1"/>
        <end position="15"/>
    </location>
</feature>
<dbReference type="Proteomes" id="UP000287519">
    <property type="component" value="Unassembled WGS sequence"/>
</dbReference>
<dbReference type="Gene3D" id="3.30.70.2390">
    <property type="match status" value="1"/>
</dbReference>
<protein>
    <submittedName>
        <fullName evidence="6">Cell envelope-associated transcriptional attenuator LytR-CpsA-Psr, subfamily A1 (As in PMID19099556)</fullName>
    </submittedName>
</protein>
<dbReference type="PANTHER" id="PTHR33392:SF6">
    <property type="entry name" value="POLYISOPRENYL-TEICHOIC ACID--PEPTIDOGLYCAN TEICHOIC ACID TRANSFERASE TAGU"/>
    <property type="match status" value="1"/>
</dbReference>
<sequence length="531" mass="55710">MTRSTQYGGEMSYNSVRRGGAPSHRMAPRRRAGRGWRIALSATALMVLVSTGFGWYQLRTLTVGLTTSDALGDGPRSEDGATNILLIGLDSRKDQQGNDLPQAILDQLHAGDGEEGGYNTNTLIVLHVPDDGSKITALSIPRDDYVPVKGIPGNDHVKIKEAYGLEKFYTEQGLTAKGVIDRQTLETKGREAGRAETLQTVRDFLGVPIDRFAEVNLAGFYDLAEALGGVDVCLNHSVDDDYSGAKFPAGPQTLNASQSLAFVRQRHGLDNGDLDRTHRQQAFLVSAMHKLQSAGTFINPGKLQGLLDVAEKDVVISSGWDIGSYAQQLGKVAGSTTEFQTLPVVRYDSIDGQDVNIVDIPAIRAQVRAAFGMPEPSSTRSATPSTSTVDVVNAGDTAGLATDVSKALVADGFAAGQVGNATSRDGTDSSVSYGSGADAEADARAASALLGDLSLARDPTLPPGRIRIVLGRTFTPPSGLNASAKSFVMQSVPSTRAASPGSATPITTTAAATAIPDQGRPVEGGTVPCVD</sequence>
<dbReference type="InterPro" id="IPR050922">
    <property type="entry name" value="LytR/CpsA/Psr_CW_biosynth"/>
</dbReference>
<dbReference type="AlphaFoldDB" id="A0A402CBH3"/>
<dbReference type="InterPro" id="IPR004474">
    <property type="entry name" value="LytR_CpsA_psr"/>
</dbReference>
<feature type="domain" description="LytR/CpsA/Psr regulator C-terminal" evidence="5">
    <location>
        <begin position="388"/>
        <end position="474"/>
    </location>
</feature>
<feature type="transmembrane region" description="Helical" evidence="3">
    <location>
        <begin position="35"/>
        <end position="56"/>
    </location>
</feature>
<comment type="similarity">
    <text evidence="1">Belongs to the LytR/CpsA/Psr (LCP) family.</text>
</comment>
<dbReference type="EMBL" id="BHYM01000038">
    <property type="protein sequence ID" value="GCE40913.1"/>
    <property type="molecule type" value="Genomic_DNA"/>
</dbReference>
<accession>A0A402CBH3</accession>
<organism evidence="6 7">
    <name type="scientific">Rhodococcus wratislaviensis</name>
    <name type="common">Tsukamurella wratislaviensis</name>
    <dbReference type="NCBI Taxonomy" id="44752"/>
    <lineage>
        <taxon>Bacteria</taxon>
        <taxon>Bacillati</taxon>
        <taxon>Actinomycetota</taxon>
        <taxon>Actinomycetes</taxon>
        <taxon>Mycobacteriales</taxon>
        <taxon>Nocardiaceae</taxon>
        <taxon>Rhodococcus</taxon>
    </lineage>
</organism>
<evidence type="ECO:0000256" key="3">
    <source>
        <dbReference type="SAM" id="Phobius"/>
    </source>
</evidence>
<reference evidence="6 7" key="1">
    <citation type="submission" date="2018-11" db="EMBL/GenBank/DDBJ databases">
        <title>Microbial catabolism of amino acid.</title>
        <authorList>
            <person name="Hibi M."/>
            <person name="Ogawa J."/>
        </authorList>
    </citation>
    <scope>NUCLEOTIDE SEQUENCE [LARGE SCALE GENOMIC DNA]</scope>
    <source>
        <strain evidence="6 7">C31-06</strain>
    </source>
</reference>
<evidence type="ECO:0000256" key="1">
    <source>
        <dbReference type="ARBA" id="ARBA00006068"/>
    </source>
</evidence>
<dbReference type="NCBIfam" id="TIGR00350">
    <property type="entry name" value="lytR_cpsA_psr"/>
    <property type="match status" value="1"/>
</dbReference>
<gene>
    <name evidence="6" type="ORF">Rhow_004556</name>
</gene>
<dbReference type="Pfam" id="PF13399">
    <property type="entry name" value="LytR_C"/>
    <property type="match status" value="1"/>
</dbReference>
<dbReference type="PANTHER" id="PTHR33392">
    <property type="entry name" value="POLYISOPRENYL-TEICHOIC ACID--PEPTIDOGLYCAN TEICHOIC ACID TRANSFERASE TAGU"/>
    <property type="match status" value="1"/>
</dbReference>
<comment type="caution">
    <text evidence="6">The sequence shown here is derived from an EMBL/GenBank/DDBJ whole genome shotgun (WGS) entry which is preliminary data.</text>
</comment>
<keyword evidence="3" id="KW-1133">Transmembrane helix</keyword>
<evidence type="ECO:0000259" key="4">
    <source>
        <dbReference type="Pfam" id="PF03816"/>
    </source>
</evidence>
<evidence type="ECO:0000256" key="2">
    <source>
        <dbReference type="SAM" id="MobiDB-lite"/>
    </source>
</evidence>
<keyword evidence="3" id="KW-0812">Transmembrane</keyword>
<feature type="region of interest" description="Disordered" evidence="2">
    <location>
        <begin position="1"/>
        <end position="32"/>
    </location>
</feature>
<keyword evidence="7" id="KW-1185">Reference proteome</keyword>
<name>A0A402CBH3_RHOWR</name>
<evidence type="ECO:0000313" key="6">
    <source>
        <dbReference type="EMBL" id="GCE40913.1"/>
    </source>
</evidence>
<dbReference type="InterPro" id="IPR027381">
    <property type="entry name" value="LytR/CpsA/Psr_C"/>
</dbReference>
<evidence type="ECO:0000259" key="5">
    <source>
        <dbReference type="Pfam" id="PF13399"/>
    </source>
</evidence>
<evidence type="ECO:0000313" key="7">
    <source>
        <dbReference type="Proteomes" id="UP000287519"/>
    </source>
</evidence>
<keyword evidence="3" id="KW-0472">Membrane</keyword>
<feature type="domain" description="Cell envelope-related transcriptional attenuator" evidence="4">
    <location>
        <begin position="119"/>
        <end position="292"/>
    </location>
</feature>
<dbReference type="Gene3D" id="3.40.630.190">
    <property type="entry name" value="LCP protein"/>
    <property type="match status" value="1"/>
</dbReference>
<proteinExistence type="inferred from homology"/>
<dbReference type="Pfam" id="PF03816">
    <property type="entry name" value="LytR_cpsA_psr"/>
    <property type="match status" value="1"/>
</dbReference>